<gene>
    <name evidence="1" type="ORF">AWE51_13825</name>
</gene>
<reference evidence="1 2" key="1">
    <citation type="submission" date="2016-01" db="EMBL/GenBank/DDBJ databases">
        <title>The draft genome sequence of Aquimarina sp. RZW4-3-2.</title>
        <authorList>
            <person name="Wang Y."/>
        </authorList>
    </citation>
    <scope>NUCLEOTIDE SEQUENCE [LARGE SCALE GENOMIC DNA]</scope>
    <source>
        <strain evidence="1 2">RZW4-3-2</strain>
    </source>
</reference>
<dbReference type="Proteomes" id="UP000076715">
    <property type="component" value="Unassembled WGS sequence"/>
</dbReference>
<accession>A0A162XJ29</accession>
<dbReference type="RefSeq" id="WP_066318214.1">
    <property type="nucleotide sequence ID" value="NZ_LQRT01000046.1"/>
</dbReference>
<protein>
    <recommendedName>
        <fullName evidence="3">OmpH family outer membrane protein</fullName>
    </recommendedName>
</protein>
<dbReference type="GO" id="GO:0051082">
    <property type="term" value="F:unfolded protein binding"/>
    <property type="evidence" value="ECO:0007669"/>
    <property type="project" value="InterPro"/>
</dbReference>
<sequence>MKHLYSILILLHFGLDTFSQNKEGYIEYDKVIQNVNEYSNDLKGIELLKIKIEDSLKMMVQQFSNSVNIHDDGTQDWTTEEIEKRQNQIIELEQQIEKIRAEGIKAIADRKKKVKDKLVSKLKEYSKKNNITCVIDKTSLLYCLNCIDYTDSFVSFLKN</sequence>
<proteinExistence type="predicted"/>
<dbReference type="STRING" id="1642818.AWE51_13825"/>
<dbReference type="AlphaFoldDB" id="A0A162XJ29"/>
<evidence type="ECO:0008006" key="3">
    <source>
        <dbReference type="Google" id="ProtNLM"/>
    </source>
</evidence>
<dbReference type="Gene3D" id="3.30.910.20">
    <property type="entry name" value="Skp domain"/>
    <property type="match status" value="1"/>
</dbReference>
<dbReference type="EMBL" id="LQRT01000046">
    <property type="protein sequence ID" value="KZS38665.1"/>
    <property type="molecule type" value="Genomic_DNA"/>
</dbReference>
<evidence type="ECO:0000313" key="2">
    <source>
        <dbReference type="Proteomes" id="UP000076715"/>
    </source>
</evidence>
<dbReference type="Pfam" id="PF03938">
    <property type="entry name" value="OmpH"/>
    <property type="match status" value="1"/>
</dbReference>
<dbReference type="InterPro" id="IPR005632">
    <property type="entry name" value="Chaperone_Skp"/>
</dbReference>
<name>A0A162XJ29_9FLAO</name>
<organism evidence="1 2">
    <name type="scientific">Aquimarina aggregata</name>
    <dbReference type="NCBI Taxonomy" id="1642818"/>
    <lineage>
        <taxon>Bacteria</taxon>
        <taxon>Pseudomonadati</taxon>
        <taxon>Bacteroidota</taxon>
        <taxon>Flavobacteriia</taxon>
        <taxon>Flavobacteriales</taxon>
        <taxon>Flavobacteriaceae</taxon>
        <taxon>Aquimarina</taxon>
    </lineage>
</organism>
<comment type="caution">
    <text evidence="1">The sequence shown here is derived from an EMBL/GenBank/DDBJ whole genome shotgun (WGS) entry which is preliminary data.</text>
</comment>
<dbReference type="InterPro" id="IPR024930">
    <property type="entry name" value="Skp_dom_sf"/>
</dbReference>
<dbReference type="SUPFAM" id="SSF111384">
    <property type="entry name" value="OmpH-like"/>
    <property type="match status" value="1"/>
</dbReference>
<evidence type="ECO:0000313" key="1">
    <source>
        <dbReference type="EMBL" id="KZS38665.1"/>
    </source>
</evidence>
<keyword evidence="2" id="KW-1185">Reference proteome</keyword>